<dbReference type="PANTHER" id="PTHR46890:SF1">
    <property type="entry name" value="REVERSE TRANSCRIPTASE DOMAIN-CONTAINING PROTEIN"/>
    <property type="match status" value="1"/>
</dbReference>
<dbReference type="PANTHER" id="PTHR46890">
    <property type="entry name" value="NON-LTR RETROLELEMENT REVERSE TRANSCRIPTASE-LIKE PROTEIN-RELATED"/>
    <property type="match status" value="1"/>
</dbReference>
<dbReference type="InterPro" id="IPR052343">
    <property type="entry name" value="Retrotransposon-Effector_Assoc"/>
</dbReference>
<accession>A0A438JUH6</accession>
<evidence type="ECO:0000313" key="2">
    <source>
        <dbReference type="EMBL" id="RVX12632.1"/>
    </source>
</evidence>
<dbReference type="Proteomes" id="UP000288805">
    <property type="component" value="Unassembled WGS sequence"/>
</dbReference>
<reference evidence="2 3" key="1">
    <citation type="journal article" date="2018" name="PLoS Genet.">
        <title>Population sequencing reveals clonal diversity and ancestral inbreeding in the grapevine cultivar Chardonnay.</title>
        <authorList>
            <person name="Roach M.J."/>
            <person name="Johnson D.L."/>
            <person name="Bohlmann J."/>
            <person name="van Vuuren H.J."/>
            <person name="Jones S.J."/>
            <person name="Pretorius I.S."/>
            <person name="Schmidt S.A."/>
            <person name="Borneman A.R."/>
        </authorList>
    </citation>
    <scope>NUCLEOTIDE SEQUENCE [LARGE SCALE GENOMIC DNA]</scope>
    <source>
        <strain evidence="3">cv. Chardonnay</strain>
        <tissue evidence="2">Leaf</tissue>
    </source>
</reference>
<dbReference type="InterPro" id="IPR043502">
    <property type="entry name" value="DNA/RNA_pol_sf"/>
</dbReference>
<comment type="caution">
    <text evidence="2">The sequence shown here is derived from an EMBL/GenBank/DDBJ whole genome shotgun (WGS) entry which is preliminary data.</text>
</comment>
<dbReference type="Pfam" id="PF00078">
    <property type="entry name" value="RVT_1"/>
    <property type="match status" value="1"/>
</dbReference>
<gene>
    <name evidence="2" type="primary">VvCHDp000001_611</name>
    <name evidence="2" type="ORF">CK203_011530</name>
</gene>
<dbReference type="CDD" id="cd01650">
    <property type="entry name" value="RT_nLTR_like"/>
    <property type="match status" value="1"/>
</dbReference>
<sequence length="661" mass="75716">MAEGGDNNTRFFHRMANVHSRRNWLSKLKVDGCWHLEENNLKNSVVGAFQKLYLEEEGWRPSIEGLSLMGLNRSEAKGLEIPFSEEEVELMGFFRDFHERGSFVKSLNATFLVLVQKKRGAEDLKDFRSISLMRSLYKLLAKVLANRIKKVMGKVISESQNAFVEGRQILDAVLIANVAASSPSGFFQSSRGLRQGDPLSPYLFVIAMEVFSCLLRRVINGGFLSGWRVRGRSGEGILISHLLFADDTLVFCEESEDQMTYLSWLLMWFEACSGLRINLEKSELIPVGRVDDIEDLALELGCKVGGLPSCYLGLPLEAPFKSEAFWDGVEERKLRLRLEKIQKDFLWGGGALMQRPHLVRWNLVCLEKRKGGLGVRNLALMNRVLLSKWNWRYANEREAFWKQVISRKYGVEGGDWCTQAVSGRYGVGLWKAIRNKWLFLNSRLAYQVGSGQRVKFWKDKWCGDKPLCESLPSLFSISLSKDAWVSDVWNPDSDGEGWTPLFSRAFNDWEIEMVEHFMLKIQAFRVQREDEDRVVWTTSKNGVFSIKLSYSILEPGDSHLFPCNSIWRVNIPPKVAFFAWEASWGKILTLKQVQRRGYSMANRCFLCLSEVEMVDHLLLHCVKTRVLWSLIFSLFGMAWVLSCSVKETLLGWPGAFEGKTH</sequence>
<dbReference type="InterPro" id="IPR000477">
    <property type="entry name" value="RT_dom"/>
</dbReference>
<name>A0A438JUH6_VITVI</name>
<dbReference type="EMBL" id="QGNW01000027">
    <property type="protein sequence ID" value="RVX12632.1"/>
    <property type="molecule type" value="Genomic_DNA"/>
</dbReference>
<dbReference type="SUPFAM" id="SSF56672">
    <property type="entry name" value="DNA/RNA polymerases"/>
    <property type="match status" value="1"/>
</dbReference>
<dbReference type="Pfam" id="PF13966">
    <property type="entry name" value="zf-RVT"/>
    <property type="match status" value="1"/>
</dbReference>
<evidence type="ECO:0000313" key="3">
    <source>
        <dbReference type="Proteomes" id="UP000288805"/>
    </source>
</evidence>
<feature type="domain" description="Reverse transcriptase" evidence="1">
    <location>
        <begin position="1"/>
        <end position="316"/>
    </location>
</feature>
<dbReference type="InterPro" id="IPR026960">
    <property type="entry name" value="RVT-Znf"/>
</dbReference>
<organism evidence="2 3">
    <name type="scientific">Vitis vinifera</name>
    <name type="common">Grape</name>
    <dbReference type="NCBI Taxonomy" id="29760"/>
    <lineage>
        <taxon>Eukaryota</taxon>
        <taxon>Viridiplantae</taxon>
        <taxon>Streptophyta</taxon>
        <taxon>Embryophyta</taxon>
        <taxon>Tracheophyta</taxon>
        <taxon>Spermatophyta</taxon>
        <taxon>Magnoliopsida</taxon>
        <taxon>eudicotyledons</taxon>
        <taxon>Gunneridae</taxon>
        <taxon>Pentapetalae</taxon>
        <taxon>rosids</taxon>
        <taxon>Vitales</taxon>
        <taxon>Vitaceae</taxon>
        <taxon>Viteae</taxon>
        <taxon>Vitis</taxon>
    </lineage>
</organism>
<dbReference type="PROSITE" id="PS50878">
    <property type="entry name" value="RT_POL"/>
    <property type="match status" value="1"/>
</dbReference>
<proteinExistence type="predicted"/>
<evidence type="ECO:0000259" key="1">
    <source>
        <dbReference type="PROSITE" id="PS50878"/>
    </source>
</evidence>
<protein>
    <submittedName>
        <fullName evidence="2">Putative ribonuclease H protein</fullName>
    </submittedName>
</protein>
<dbReference type="AlphaFoldDB" id="A0A438JUH6"/>